<keyword evidence="6" id="KW-1185">Reference proteome</keyword>
<dbReference type="GO" id="GO:0005737">
    <property type="term" value="C:cytoplasm"/>
    <property type="evidence" value="ECO:0007669"/>
    <property type="project" value="UniProtKB-SubCell"/>
</dbReference>
<organism evidence="5 6">
    <name type="scientific">Rubus argutus</name>
    <name type="common">Southern blackberry</name>
    <dbReference type="NCBI Taxonomy" id="59490"/>
    <lineage>
        <taxon>Eukaryota</taxon>
        <taxon>Viridiplantae</taxon>
        <taxon>Streptophyta</taxon>
        <taxon>Embryophyta</taxon>
        <taxon>Tracheophyta</taxon>
        <taxon>Spermatophyta</taxon>
        <taxon>Magnoliopsida</taxon>
        <taxon>eudicotyledons</taxon>
        <taxon>Gunneridae</taxon>
        <taxon>Pentapetalae</taxon>
        <taxon>rosids</taxon>
        <taxon>fabids</taxon>
        <taxon>Rosales</taxon>
        <taxon>Rosaceae</taxon>
        <taxon>Rosoideae</taxon>
        <taxon>Rosoideae incertae sedis</taxon>
        <taxon>Rubus</taxon>
    </lineage>
</organism>
<dbReference type="PROSITE" id="PS50245">
    <property type="entry name" value="CAP_GLY_2"/>
    <property type="match status" value="1"/>
</dbReference>
<evidence type="ECO:0000259" key="4">
    <source>
        <dbReference type="PROSITE" id="PS50245"/>
    </source>
</evidence>
<dbReference type="GO" id="GO:0005634">
    <property type="term" value="C:nucleus"/>
    <property type="evidence" value="ECO:0007669"/>
    <property type="project" value="TreeGrafter"/>
</dbReference>
<feature type="domain" description="CAP-Gly" evidence="4">
    <location>
        <begin position="91"/>
        <end position="114"/>
    </location>
</feature>
<dbReference type="PANTHER" id="PTHR18916">
    <property type="entry name" value="DYNACTIN 1-RELATED MICROTUBULE-BINDING"/>
    <property type="match status" value="1"/>
</dbReference>
<dbReference type="Proteomes" id="UP001457282">
    <property type="component" value="Unassembled WGS sequence"/>
</dbReference>
<dbReference type="GO" id="GO:0035371">
    <property type="term" value="C:microtubule plus-end"/>
    <property type="evidence" value="ECO:0007669"/>
    <property type="project" value="TreeGrafter"/>
</dbReference>
<evidence type="ECO:0000313" key="6">
    <source>
        <dbReference type="Proteomes" id="UP001457282"/>
    </source>
</evidence>
<protein>
    <recommendedName>
        <fullName evidence="4">CAP-Gly domain-containing protein</fullName>
    </recommendedName>
</protein>
<dbReference type="GO" id="GO:0031122">
    <property type="term" value="P:cytoplasmic microtubule organization"/>
    <property type="evidence" value="ECO:0007669"/>
    <property type="project" value="TreeGrafter"/>
</dbReference>
<dbReference type="EMBL" id="JBEDUW010000006">
    <property type="protein sequence ID" value="KAK9923659.1"/>
    <property type="molecule type" value="Genomic_DNA"/>
</dbReference>
<sequence length="167" mass="18467">MMKPGSVVGDFWSLARGHVFGGQVHNSQEAYEKRNGIFRKFQDKLASQNSSTLKNKIPDNYIEDLCANIKVSRRCEVEPGDKRGGVKFVGRAESIAPGFWVGVQYDEPFGKHDGMQHAVTSPSGYNRTTKAPGEVPEMSRGEVPEMSRGEVPEMSRCELTILSSIVC</sequence>
<comment type="caution">
    <text evidence="5">The sequence shown here is derived from an EMBL/GenBank/DDBJ whole genome shotgun (WGS) entry which is preliminary data.</text>
</comment>
<dbReference type="AlphaFoldDB" id="A0AAW1WIE7"/>
<dbReference type="Pfam" id="PF01302">
    <property type="entry name" value="CAP_GLY"/>
    <property type="match status" value="1"/>
</dbReference>
<comment type="subcellular location">
    <subcellularLocation>
        <location evidence="1">Cytoplasm</location>
    </subcellularLocation>
</comment>
<evidence type="ECO:0000313" key="5">
    <source>
        <dbReference type="EMBL" id="KAK9923659.1"/>
    </source>
</evidence>
<dbReference type="InterPro" id="IPR036859">
    <property type="entry name" value="CAP-Gly_dom_sf"/>
</dbReference>
<dbReference type="GO" id="GO:0051010">
    <property type="term" value="F:microtubule plus-end binding"/>
    <property type="evidence" value="ECO:0007669"/>
    <property type="project" value="TreeGrafter"/>
</dbReference>
<dbReference type="SUPFAM" id="SSF74924">
    <property type="entry name" value="Cap-Gly domain"/>
    <property type="match status" value="1"/>
</dbReference>
<dbReference type="SMART" id="SM01052">
    <property type="entry name" value="CAP_GLY"/>
    <property type="match status" value="1"/>
</dbReference>
<feature type="compositionally biased region" description="Polar residues" evidence="3">
    <location>
        <begin position="118"/>
        <end position="129"/>
    </location>
</feature>
<keyword evidence="2" id="KW-0963">Cytoplasm</keyword>
<gene>
    <name evidence="5" type="ORF">M0R45_032066</name>
</gene>
<feature type="compositionally biased region" description="Basic and acidic residues" evidence="3">
    <location>
        <begin position="137"/>
        <end position="150"/>
    </location>
</feature>
<name>A0AAW1WIE7_RUBAR</name>
<feature type="region of interest" description="Disordered" evidence="3">
    <location>
        <begin position="118"/>
        <end position="150"/>
    </location>
</feature>
<accession>A0AAW1WIE7</accession>
<proteinExistence type="predicted"/>
<reference evidence="5 6" key="1">
    <citation type="journal article" date="2023" name="G3 (Bethesda)">
        <title>A chromosome-length genome assembly and annotation of blackberry (Rubus argutus, cv. 'Hillquist').</title>
        <authorList>
            <person name="Bruna T."/>
            <person name="Aryal R."/>
            <person name="Dudchenko O."/>
            <person name="Sargent D.J."/>
            <person name="Mead D."/>
            <person name="Buti M."/>
            <person name="Cavallini A."/>
            <person name="Hytonen T."/>
            <person name="Andres J."/>
            <person name="Pham M."/>
            <person name="Weisz D."/>
            <person name="Mascagni F."/>
            <person name="Usai G."/>
            <person name="Natali L."/>
            <person name="Bassil N."/>
            <person name="Fernandez G.E."/>
            <person name="Lomsadze A."/>
            <person name="Armour M."/>
            <person name="Olukolu B."/>
            <person name="Poorten T."/>
            <person name="Britton C."/>
            <person name="Davik J."/>
            <person name="Ashrafi H."/>
            <person name="Aiden E.L."/>
            <person name="Borodovsky M."/>
            <person name="Worthington M."/>
        </authorList>
    </citation>
    <scope>NUCLEOTIDE SEQUENCE [LARGE SCALE GENOMIC DNA]</scope>
    <source>
        <strain evidence="5">PI 553951</strain>
    </source>
</reference>
<evidence type="ECO:0000256" key="1">
    <source>
        <dbReference type="ARBA" id="ARBA00004496"/>
    </source>
</evidence>
<evidence type="ECO:0000256" key="2">
    <source>
        <dbReference type="ARBA" id="ARBA00022490"/>
    </source>
</evidence>
<dbReference type="Gene3D" id="2.30.30.190">
    <property type="entry name" value="CAP Gly-rich-like domain"/>
    <property type="match status" value="1"/>
</dbReference>
<dbReference type="InterPro" id="IPR000938">
    <property type="entry name" value="CAP-Gly_domain"/>
</dbReference>
<dbReference type="PANTHER" id="PTHR18916:SF85">
    <property type="entry name" value="TUBULIN-FOLDING COFACTOR B"/>
    <property type="match status" value="1"/>
</dbReference>
<evidence type="ECO:0000256" key="3">
    <source>
        <dbReference type="SAM" id="MobiDB-lite"/>
    </source>
</evidence>